<keyword evidence="2" id="KW-0677">Repeat</keyword>
<dbReference type="Pfam" id="PF13202">
    <property type="entry name" value="EF-hand_5"/>
    <property type="match status" value="4"/>
</dbReference>
<feature type="chain" id="PRO_5013114968" evidence="4">
    <location>
        <begin position="24"/>
        <end position="302"/>
    </location>
</feature>
<name>A0A1T4XFC5_9BACT</name>
<dbReference type="SMART" id="SM00054">
    <property type="entry name" value="EFh"/>
    <property type="match status" value="4"/>
</dbReference>
<sequence length="302" mass="31808">MKSSKTPFCFLGLLSLSASLAFAQEGAPKGPPPEGEGRGGGRLAEFLKRADANGDGKISKEEFGAMSQREGNDERFARMDTNSDGYVDQAEMASVAEKMREGMRGGRPGEGGGFRRPDGEGKEGGFRRPPGGSPEGGARPDGERPQPPEGGRRPEGGPPGGPGGPPMDEIFGRMDKDADGSVSKEEYVEFSKQEIETRFSRVDENADGKLTKDEMRAGMERIRNMMRGPGGQGGPGFGRGPGDGDRRPGGEGGPRRGPDGGGEGGFRRPPSQDGDKAPGKERPEFEGESPKKEADAPKKDAA</sequence>
<dbReference type="AlphaFoldDB" id="A0A1T4XFC5"/>
<feature type="compositionally biased region" description="Basic and acidic residues" evidence="3">
    <location>
        <begin position="49"/>
        <end position="63"/>
    </location>
</feature>
<feature type="compositionally biased region" description="Basic and acidic residues" evidence="3">
    <location>
        <begin position="113"/>
        <end position="126"/>
    </location>
</feature>
<evidence type="ECO:0000256" key="1">
    <source>
        <dbReference type="ARBA" id="ARBA00022723"/>
    </source>
</evidence>
<feature type="compositionally biased region" description="Basic and acidic residues" evidence="3">
    <location>
        <begin position="273"/>
        <end position="302"/>
    </location>
</feature>
<accession>A0A1T4XFC5</accession>
<evidence type="ECO:0000256" key="4">
    <source>
        <dbReference type="SAM" id="SignalP"/>
    </source>
</evidence>
<dbReference type="SUPFAM" id="SSF47473">
    <property type="entry name" value="EF-hand"/>
    <property type="match status" value="1"/>
</dbReference>
<dbReference type="GO" id="GO:0005509">
    <property type="term" value="F:calcium ion binding"/>
    <property type="evidence" value="ECO:0007669"/>
    <property type="project" value="InterPro"/>
</dbReference>
<dbReference type="InterPro" id="IPR011992">
    <property type="entry name" value="EF-hand-dom_pair"/>
</dbReference>
<dbReference type="PROSITE" id="PS50222">
    <property type="entry name" value="EF_HAND_2"/>
    <property type="match status" value="3"/>
</dbReference>
<evidence type="ECO:0000256" key="2">
    <source>
        <dbReference type="ARBA" id="ARBA00022737"/>
    </source>
</evidence>
<dbReference type="PANTHER" id="PTHR10827">
    <property type="entry name" value="RETICULOCALBIN"/>
    <property type="match status" value="1"/>
</dbReference>
<keyword evidence="4" id="KW-0732">Signal</keyword>
<feature type="region of interest" description="Disordered" evidence="3">
    <location>
        <begin position="49"/>
        <end position="302"/>
    </location>
</feature>
<dbReference type="OrthoDB" id="196987at2"/>
<dbReference type="STRING" id="48467.SAMN02745166_01389"/>
<proteinExistence type="predicted"/>
<evidence type="ECO:0000259" key="5">
    <source>
        <dbReference type="PROSITE" id="PS50222"/>
    </source>
</evidence>
<evidence type="ECO:0000256" key="3">
    <source>
        <dbReference type="SAM" id="MobiDB-lite"/>
    </source>
</evidence>
<keyword evidence="7" id="KW-1185">Reference proteome</keyword>
<feature type="compositionally biased region" description="Pro residues" evidence="3">
    <location>
        <begin position="156"/>
        <end position="165"/>
    </location>
</feature>
<reference evidence="7" key="1">
    <citation type="submission" date="2017-02" db="EMBL/GenBank/DDBJ databases">
        <authorList>
            <person name="Varghese N."/>
            <person name="Submissions S."/>
        </authorList>
    </citation>
    <scope>NUCLEOTIDE SEQUENCE [LARGE SCALE GENOMIC DNA]</scope>
    <source>
        <strain evidence="7">ATCC 700200</strain>
    </source>
</reference>
<dbReference type="Proteomes" id="UP000190774">
    <property type="component" value="Unassembled WGS sequence"/>
</dbReference>
<dbReference type="InterPro" id="IPR002048">
    <property type="entry name" value="EF_hand_dom"/>
</dbReference>
<feature type="signal peptide" evidence="4">
    <location>
        <begin position="1"/>
        <end position="23"/>
    </location>
</feature>
<feature type="compositionally biased region" description="Basic and acidic residues" evidence="3">
    <location>
        <begin position="242"/>
        <end position="258"/>
    </location>
</feature>
<feature type="domain" description="EF-hand" evidence="5">
    <location>
        <begin position="190"/>
        <end position="225"/>
    </location>
</feature>
<gene>
    <name evidence="6" type="ORF">SAMN02745166_01389</name>
</gene>
<feature type="compositionally biased region" description="Basic and acidic residues" evidence="3">
    <location>
        <begin position="170"/>
        <end position="223"/>
    </location>
</feature>
<dbReference type="EMBL" id="FUYE01000004">
    <property type="protein sequence ID" value="SKA88250.1"/>
    <property type="molecule type" value="Genomic_DNA"/>
</dbReference>
<feature type="region of interest" description="Disordered" evidence="3">
    <location>
        <begin position="24"/>
        <end position="43"/>
    </location>
</feature>
<feature type="domain" description="EF-hand" evidence="5">
    <location>
        <begin position="38"/>
        <end position="73"/>
    </location>
</feature>
<dbReference type="InterPro" id="IPR018247">
    <property type="entry name" value="EF_Hand_1_Ca_BS"/>
</dbReference>
<organism evidence="6 7">
    <name type="scientific">Prosthecobacter debontii</name>
    <dbReference type="NCBI Taxonomy" id="48467"/>
    <lineage>
        <taxon>Bacteria</taxon>
        <taxon>Pseudomonadati</taxon>
        <taxon>Verrucomicrobiota</taxon>
        <taxon>Verrucomicrobiia</taxon>
        <taxon>Verrucomicrobiales</taxon>
        <taxon>Verrucomicrobiaceae</taxon>
        <taxon>Prosthecobacter</taxon>
    </lineage>
</organism>
<feature type="compositionally biased region" description="Basic and acidic residues" evidence="3">
    <location>
        <begin position="138"/>
        <end position="155"/>
    </location>
</feature>
<keyword evidence="1" id="KW-0479">Metal-binding</keyword>
<dbReference type="CDD" id="cd00051">
    <property type="entry name" value="EFh"/>
    <property type="match status" value="1"/>
</dbReference>
<protein>
    <submittedName>
        <fullName evidence="6">EF hand</fullName>
    </submittedName>
</protein>
<dbReference type="PANTHER" id="PTHR10827:SF98">
    <property type="entry name" value="45 KDA CALCIUM-BINDING PROTEIN"/>
    <property type="match status" value="1"/>
</dbReference>
<feature type="compositionally biased region" description="Gly residues" evidence="3">
    <location>
        <begin position="228"/>
        <end position="241"/>
    </location>
</feature>
<evidence type="ECO:0000313" key="7">
    <source>
        <dbReference type="Proteomes" id="UP000190774"/>
    </source>
</evidence>
<evidence type="ECO:0000313" key="6">
    <source>
        <dbReference type="EMBL" id="SKA88250.1"/>
    </source>
</evidence>
<dbReference type="Gene3D" id="1.10.238.10">
    <property type="entry name" value="EF-hand"/>
    <property type="match status" value="3"/>
</dbReference>
<feature type="domain" description="EF-hand" evidence="5">
    <location>
        <begin position="74"/>
        <end position="102"/>
    </location>
</feature>
<dbReference type="PROSITE" id="PS00018">
    <property type="entry name" value="EF_HAND_1"/>
    <property type="match status" value="3"/>
</dbReference>
<dbReference type="RefSeq" id="WP_078812595.1">
    <property type="nucleotide sequence ID" value="NZ_FUYE01000004.1"/>
</dbReference>